<feature type="transmembrane region" description="Helical" evidence="7">
    <location>
        <begin position="48"/>
        <end position="68"/>
    </location>
</feature>
<evidence type="ECO:0000313" key="9">
    <source>
        <dbReference type="EMBL" id="GAA3115200.1"/>
    </source>
</evidence>
<proteinExistence type="inferred from homology"/>
<feature type="transmembrane region" description="Helical" evidence="7">
    <location>
        <begin position="239"/>
        <end position="259"/>
    </location>
</feature>
<dbReference type="EMBL" id="BAAAUT010000002">
    <property type="protein sequence ID" value="GAA3115200.1"/>
    <property type="molecule type" value="Genomic_DNA"/>
</dbReference>
<comment type="subcellular location">
    <subcellularLocation>
        <location evidence="1 7">Cell membrane</location>
        <topology evidence="1 7">Multi-pass membrane protein</topology>
    </subcellularLocation>
</comment>
<keyword evidence="3" id="KW-1003">Cell membrane</keyword>
<keyword evidence="2 7" id="KW-0813">Transport</keyword>
<evidence type="ECO:0000256" key="1">
    <source>
        <dbReference type="ARBA" id="ARBA00004651"/>
    </source>
</evidence>
<organism evidence="9 10">
    <name type="scientific">Planomonospora alba</name>
    <dbReference type="NCBI Taxonomy" id="161354"/>
    <lineage>
        <taxon>Bacteria</taxon>
        <taxon>Bacillati</taxon>
        <taxon>Actinomycetota</taxon>
        <taxon>Actinomycetes</taxon>
        <taxon>Streptosporangiales</taxon>
        <taxon>Streptosporangiaceae</taxon>
        <taxon>Planomonospora</taxon>
    </lineage>
</organism>
<dbReference type="PROSITE" id="PS50928">
    <property type="entry name" value="ABC_TM1"/>
    <property type="match status" value="1"/>
</dbReference>
<evidence type="ECO:0000256" key="3">
    <source>
        <dbReference type="ARBA" id="ARBA00022475"/>
    </source>
</evidence>
<dbReference type="Gene3D" id="1.10.3720.10">
    <property type="entry name" value="MetI-like"/>
    <property type="match status" value="1"/>
</dbReference>
<evidence type="ECO:0000259" key="8">
    <source>
        <dbReference type="PROSITE" id="PS50928"/>
    </source>
</evidence>
<reference evidence="10" key="1">
    <citation type="journal article" date="2019" name="Int. J. Syst. Evol. Microbiol.">
        <title>The Global Catalogue of Microorganisms (GCM) 10K type strain sequencing project: providing services to taxonomists for standard genome sequencing and annotation.</title>
        <authorList>
            <consortium name="The Broad Institute Genomics Platform"/>
            <consortium name="The Broad Institute Genome Sequencing Center for Infectious Disease"/>
            <person name="Wu L."/>
            <person name="Ma J."/>
        </authorList>
    </citation>
    <scope>NUCLEOTIDE SEQUENCE [LARGE SCALE GENOMIC DNA]</scope>
    <source>
        <strain evidence="10">JCM 9373</strain>
    </source>
</reference>
<keyword evidence="5 7" id="KW-1133">Transmembrane helix</keyword>
<evidence type="ECO:0000256" key="7">
    <source>
        <dbReference type="RuleBase" id="RU363032"/>
    </source>
</evidence>
<dbReference type="CDD" id="cd06261">
    <property type="entry name" value="TM_PBP2"/>
    <property type="match status" value="1"/>
</dbReference>
<evidence type="ECO:0000256" key="4">
    <source>
        <dbReference type="ARBA" id="ARBA00022692"/>
    </source>
</evidence>
<dbReference type="SUPFAM" id="SSF161098">
    <property type="entry name" value="MetI-like"/>
    <property type="match status" value="1"/>
</dbReference>
<dbReference type="Pfam" id="PF00528">
    <property type="entry name" value="BPD_transp_1"/>
    <property type="match status" value="1"/>
</dbReference>
<protein>
    <submittedName>
        <fullName evidence="9">ABC transporter permease</fullName>
    </submittedName>
</protein>
<dbReference type="InterPro" id="IPR000515">
    <property type="entry name" value="MetI-like"/>
</dbReference>
<keyword evidence="10" id="KW-1185">Reference proteome</keyword>
<evidence type="ECO:0000256" key="5">
    <source>
        <dbReference type="ARBA" id="ARBA00022989"/>
    </source>
</evidence>
<dbReference type="Proteomes" id="UP001500320">
    <property type="component" value="Unassembled WGS sequence"/>
</dbReference>
<keyword evidence="6 7" id="KW-0472">Membrane</keyword>
<gene>
    <name evidence="9" type="ORF">GCM10010466_02810</name>
</gene>
<evidence type="ECO:0000256" key="6">
    <source>
        <dbReference type="ARBA" id="ARBA00023136"/>
    </source>
</evidence>
<dbReference type="PANTHER" id="PTHR30151">
    <property type="entry name" value="ALKANE SULFONATE ABC TRANSPORTER-RELATED, MEMBRANE SUBUNIT"/>
    <property type="match status" value="1"/>
</dbReference>
<sequence>MRGPGTAARGARRMLAGVFSRLWLAAVLVAAWEAVTRAVQESYFPPPSQIVVAMHELWFSGPAGSLFLTEDAREDFGHSLYNLFGGWVLACLAGVVLGVALGRSRTLADYVEPVIHFGRAVPPPTLLSFYIAVFSLGTPMQVATIVSGVVWPVLLNTIDGVRTVDRLQLDSAQVFGVRGSGLLLRVVIPAAMPKIVAGLRISLGIALILMVLSELVGSTAGIGSLLIGAQRSFELPEMWAGIMLLGVLGYLLNAVFVTVERRLLRWHLNVREAA</sequence>
<dbReference type="RefSeq" id="WP_344854970.1">
    <property type="nucleotide sequence ID" value="NZ_BAAAUT010000002.1"/>
</dbReference>
<name>A0ABP6MIB2_9ACTN</name>
<keyword evidence="4 7" id="KW-0812">Transmembrane</keyword>
<dbReference type="PANTHER" id="PTHR30151:SF16">
    <property type="entry name" value="ABC TRANSPORTER PERMEASE PROTEIN"/>
    <property type="match status" value="1"/>
</dbReference>
<feature type="transmembrane region" description="Helical" evidence="7">
    <location>
        <begin position="129"/>
        <end position="154"/>
    </location>
</feature>
<evidence type="ECO:0000313" key="10">
    <source>
        <dbReference type="Proteomes" id="UP001500320"/>
    </source>
</evidence>
<feature type="domain" description="ABC transmembrane type-1" evidence="8">
    <location>
        <begin position="76"/>
        <end position="256"/>
    </location>
</feature>
<feature type="transmembrane region" description="Helical" evidence="7">
    <location>
        <begin position="201"/>
        <end position="227"/>
    </location>
</feature>
<feature type="transmembrane region" description="Helical" evidence="7">
    <location>
        <begin position="80"/>
        <end position="101"/>
    </location>
</feature>
<evidence type="ECO:0000256" key="2">
    <source>
        <dbReference type="ARBA" id="ARBA00022448"/>
    </source>
</evidence>
<accession>A0ABP6MIB2</accession>
<dbReference type="InterPro" id="IPR035906">
    <property type="entry name" value="MetI-like_sf"/>
</dbReference>
<comment type="similarity">
    <text evidence="7">Belongs to the binding-protein-dependent transport system permease family.</text>
</comment>
<comment type="caution">
    <text evidence="9">The sequence shown here is derived from an EMBL/GenBank/DDBJ whole genome shotgun (WGS) entry which is preliminary data.</text>
</comment>